<organism evidence="2 3">
    <name type="scientific">Funneliformis caledonium</name>
    <dbReference type="NCBI Taxonomy" id="1117310"/>
    <lineage>
        <taxon>Eukaryota</taxon>
        <taxon>Fungi</taxon>
        <taxon>Fungi incertae sedis</taxon>
        <taxon>Mucoromycota</taxon>
        <taxon>Glomeromycotina</taxon>
        <taxon>Glomeromycetes</taxon>
        <taxon>Glomerales</taxon>
        <taxon>Glomeraceae</taxon>
        <taxon>Funneliformis</taxon>
    </lineage>
</organism>
<dbReference type="EMBL" id="CAJVPQ010016594">
    <property type="protein sequence ID" value="CAG8746060.1"/>
    <property type="molecule type" value="Genomic_DNA"/>
</dbReference>
<evidence type="ECO:0000313" key="3">
    <source>
        <dbReference type="Proteomes" id="UP000789570"/>
    </source>
</evidence>
<gene>
    <name evidence="2" type="ORF">FCALED_LOCUS15963</name>
</gene>
<feature type="compositionally biased region" description="Basic and acidic residues" evidence="1">
    <location>
        <begin position="85"/>
        <end position="97"/>
    </location>
</feature>
<dbReference type="AlphaFoldDB" id="A0A9N9IQX2"/>
<name>A0A9N9IQX2_9GLOM</name>
<comment type="caution">
    <text evidence="2">The sequence shown here is derived from an EMBL/GenBank/DDBJ whole genome shotgun (WGS) entry which is preliminary data.</text>
</comment>
<keyword evidence="3" id="KW-1185">Reference proteome</keyword>
<feature type="region of interest" description="Disordered" evidence="1">
    <location>
        <begin position="65"/>
        <end position="114"/>
    </location>
</feature>
<sequence>MLSETRKVKQKAVNSDTETNGGGPTGFNNKSNEFHSTKNVAKKVVSSINQMSVCCLNNFNNNIRKSDLKPRQVALHRSSRTKNARSNDNEIEKEDFVKSPVKKQRYNKKKDIAA</sequence>
<accession>A0A9N9IQX2</accession>
<dbReference type="Proteomes" id="UP000789570">
    <property type="component" value="Unassembled WGS sequence"/>
</dbReference>
<evidence type="ECO:0000256" key="1">
    <source>
        <dbReference type="SAM" id="MobiDB-lite"/>
    </source>
</evidence>
<proteinExistence type="predicted"/>
<feature type="region of interest" description="Disordered" evidence="1">
    <location>
        <begin position="1"/>
        <end position="34"/>
    </location>
</feature>
<reference evidence="2" key="1">
    <citation type="submission" date="2021-06" db="EMBL/GenBank/DDBJ databases">
        <authorList>
            <person name="Kallberg Y."/>
            <person name="Tangrot J."/>
            <person name="Rosling A."/>
        </authorList>
    </citation>
    <scope>NUCLEOTIDE SEQUENCE</scope>
    <source>
        <strain evidence="2">UK204</strain>
    </source>
</reference>
<evidence type="ECO:0000313" key="2">
    <source>
        <dbReference type="EMBL" id="CAG8746060.1"/>
    </source>
</evidence>
<protein>
    <submittedName>
        <fullName evidence="2">16551_t:CDS:1</fullName>
    </submittedName>
</protein>